<dbReference type="Ensembl" id="ENSEBUT00000004577.1">
    <property type="protein sequence ID" value="ENSEBUP00000004157.1"/>
    <property type="gene ID" value="ENSEBUG00000002942.1"/>
</dbReference>
<reference evidence="14" key="1">
    <citation type="submission" date="2025-08" db="UniProtKB">
        <authorList>
            <consortium name="Ensembl"/>
        </authorList>
    </citation>
    <scope>IDENTIFICATION</scope>
</reference>
<keyword evidence="15" id="KW-1185">Reference proteome</keyword>
<keyword evidence="7" id="KW-0243">Dynein</keyword>
<dbReference type="FunFam" id="3.40.50.300:FF:000038">
    <property type="entry name" value="Dynein heavy chain 5, axonemal"/>
    <property type="match status" value="1"/>
</dbReference>
<dbReference type="AlphaFoldDB" id="A0A8C4NKT0"/>
<evidence type="ECO:0000256" key="1">
    <source>
        <dbReference type="ARBA" id="ARBA00004245"/>
    </source>
</evidence>
<evidence type="ECO:0000256" key="11">
    <source>
        <dbReference type="SAM" id="Coils"/>
    </source>
</evidence>
<evidence type="ECO:0000256" key="10">
    <source>
        <dbReference type="ARBA" id="ARBA00023212"/>
    </source>
</evidence>
<keyword evidence="5" id="KW-0547">Nucleotide-binding</keyword>
<protein>
    <recommendedName>
        <fullName evidence="16">AAA+ ATPase domain-containing protein</fullName>
    </recommendedName>
</protein>
<dbReference type="InterPro" id="IPR026983">
    <property type="entry name" value="DHC"/>
</dbReference>
<dbReference type="Pfam" id="PF12775">
    <property type="entry name" value="AAA_7"/>
    <property type="match status" value="1"/>
</dbReference>
<dbReference type="Proteomes" id="UP000694388">
    <property type="component" value="Unplaced"/>
</dbReference>
<keyword evidence="3" id="KW-0963">Cytoplasm</keyword>
<evidence type="ECO:0000256" key="7">
    <source>
        <dbReference type="ARBA" id="ARBA00023017"/>
    </source>
</evidence>
<dbReference type="GO" id="GO:0051959">
    <property type="term" value="F:dynein light intermediate chain binding"/>
    <property type="evidence" value="ECO:0007669"/>
    <property type="project" value="InterPro"/>
</dbReference>
<keyword evidence="6" id="KW-0067">ATP-binding</keyword>
<dbReference type="Gene3D" id="1.20.920.20">
    <property type="match status" value="1"/>
</dbReference>
<comment type="similarity">
    <text evidence="2">Belongs to the dynein heavy chain family.</text>
</comment>
<dbReference type="InterPro" id="IPR024317">
    <property type="entry name" value="Dynein_heavy_chain_D4_dom"/>
</dbReference>
<feature type="coiled-coil region" evidence="11">
    <location>
        <begin position="468"/>
        <end position="512"/>
    </location>
</feature>
<evidence type="ECO:0000259" key="13">
    <source>
        <dbReference type="Pfam" id="PF12780"/>
    </source>
</evidence>
<dbReference type="Gene3D" id="3.40.50.300">
    <property type="entry name" value="P-loop containing nucleotide triphosphate hydrolases"/>
    <property type="match status" value="1"/>
</dbReference>
<dbReference type="PANTHER" id="PTHR22878">
    <property type="entry name" value="DYNEIN HEAVY CHAIN 6, AXONEMAL-LIKE-RELATED"/>
    <property type="match status" value="1"/>
</dbReference>
<keyword evidence="8 11" id="KW-0175">Coiled coil</keyword>
<dbReference type="Pfam" id="PF12777">
    <property type="entry name" value="MT"/>
    <property type="match status" value="1"/>
</dbReference>
<dbReference type="GO" id="GO:0030286">
    <property type="term" value="C:dynein complex"/>
    <property type="evidence" value="ECO:0007669"/>
    <property type="project" value="UniProtKB-KW"/>
</dbReference>
<evidence type="ECO:0000256" key="9">
    <source>
        <dbReference type="ARBA" id="ARBA00023175"/>
    </source>
</evidence>
<evidence type="ECO:0000313" key="15">
    <source>
        <dbReference type="Proteomes" id="UP000694388"/>
    </source>
</evidence>
<evidence type="ECO:0000256" key="5">
    <source>
        <dbReference type="ARBA" id="ARBA00022741"/>
    </source>
</evidence>
<dbReference type="GO" id="GO:0005874">
    <property type="term" value="C:microtubule"/>
    <property type="evidence" value="ECO:0007669"/>
    <property type="project" value="UniProtKB-KW"/>
</dbReference>
<dbReference type="InterPro" id="IPR024743">
    <property type="entry name" value="Dynein_HC_stalk"/>
</dbReference>
<accession>A0A8C4NKT0</accession>
<keyword evidence="9" id="KW-0505">Motor protein</keyword>
<name>A0A8C4NKT0_EPTBU</name>
<evidence type="ECO:0000259" key="12">
    <source>
        <dbReference type="Pfam" id="PF12777"/>
    </source>
</evidence>
<reference evidence="14" key="2">
    <citation type="submission" date="2025-09" db="UniProtKB">
        <authorList>
            <consortium name="Ensembl"/>
        </authorList>
    </citation>
    <scope>IDENTIFICATION</scope>
</reference>
<evidence type="ECO:0000256" key="2">
    <source>
        <dbReference type="ARBA" id="ARBA00008887"/>
    </source>
</evidence>
<keyword evidence="10" id="KW-0206">Cytoskeleton</keyword>
<evidence type="ECO:0008006" key="16">
    <source>
        <dbReference type="Google" id="ProtNLM"/>
    </source>
</evidence>
<dbReference type="GeneTree" id="ENSGT00940000154642"/>
<organism evidence="14 15">
    <name type="scientific">Eptatretus burgeri</name>
    <name type="common">Inshore hagfish</name>
    <dbReference type="NCBI Taxonomy" id="7764"/>
    <lineage>
        <taxon>Eukaryota</taxon>
        <taxon>Metazoa</taxon>
        <taxon>Chordata</taxon>
        <taxon>Craniata</taxon>
        <taxon>Vertebrata</taxon>
        <taxon>Cyclostomata</taxon>
        <taxon>Myxini</taxon>
        <taxon>Myxiniformes</taxon>
        <taxon>Myxinidae</taxon>
        <taxon>Eptatretinae</taxon>
        <taxon>Eptatretus</taxon>
    </lineage>
</organism>
<dbReference type="SUPFAM" id="SSF52540">
    <property type="entry name" value="P-loop containing nucleoside triphosphate hydrolases"/>
    <property type="match status" value="2"/>
</dbReference>
<keyword evidence="4" id="KW-0493">Microtubule</keyword>
<evidence type="ECO:0000256" key="4">
    <source>
        <dbReference type="ARBA" id="ARBA00022701"/>
    </source>
</evidence>
<feature type="domain" description="Dynein heavy chain coiled coil stalk" evidence="12">
    <location>
        <begin position="470"/>
        <end position="801"/>
    </location>
</feature>
<dbReference type="GO" id="GO:0007018">
    <property type="term" value="P:microtubule-based movement"/>
    <property type="evidence" value="ECO:0007669"/>
    <property type="project" value="InterPro"/>
</dbReference>
<evidence type="ECO:0000313" key="14">
    <source>
        <dbReference type="Ensembl" id="ENSEBUP00000004157.1"/>
    </source>
</evidence>
<evidence type="ECO:0000256" key="8">
    <source>
        <dbReference type="ARBA" id="ARBA00023054"/>
    </source>
</evidence>
<dbReference type="PANTHER" id="PTHR22878:SF63">
    <property type="entry name" value="DYNEIN AXONEMAL HEAVY CHAIN 10"/>
    <property type="match status" value="1"/>
</dbReference>
<dbReference type="FunFam" id="1.20.920.20:FF:000001">
    <property type="entry name" value="dynein heavy chain 2, axonemal"/>
    <property type="match status" value="1"/>
</dbReference>
<proteinExistence type="inferred from homology"/>
<evidence type="ECO:0000256" key="6">
    <source>
        <dbReference type="ARBA" id="ARBA00022840"/>
    </source>
</evidence>
<dbReference type="Pfam" id="PF12780">
    <property type="entry name" value="AAA_8"/>
    <property type="match status" value="1"/>
</dbReference>
<dbReference type="GO" id="GO:0045505">
    <property type="term" value="F:dynein intermediate chain binding"/>
    <property type="evidence" value="ECO:0007669"/>
    <property type="project" value="InterPro"/>
</dbReference>
<comment type="subcellular location">
    <subcellularLocation>
        <location evidence="1">Cytoplasm</location>
        <location evidence="1">Cytoskeleton</location>
    </subcellularLocation>
</comment>
<sequence>MHLCTHGYLIFDVDFCNWISFAVNTLFDYHFDSKKKSWIPWQRMVLPYIHNPEMRFNNIQVPTVESTRMGWLLQHLMAQRQPALLVGDTGTSKTTMVQSFLQGQDPDCTMQLSVTFSSRTTSMDVQRNLEASVEKRIKSVYGPPLGKILFVFLDDLNMPQVDNYGTQQPIALLKLLLEGGFMYNRGGKPGRKDLHDLHFLAAMGTTGGARHKVDSRFLSLFSIIHVPFPCAESLLSIYTSMLSGHLEVFELPLSRGYCERVFREDLKKLYLQLGVDNKPTVFLINDSFIIEEGFLEHVNNMLTTGNVPALFSEEELEIALNELREEAGDAGVGVRKKEVWQFFMRRCRDNLHVVFTTSPAGDLLRLRCRSFPGLVNNTGIDWFLPWPHEALLQVAQSFLGDSGMVQEDLMPEVVQHAAMVYHCVEQNSLLFEQQLHRFNHVTPQNYLDCLNTYLHLLQEKNQLIQGQCTRLEGGLRKLQEASEELNELSEKLDEQKHELAEKAKACRTLLEEIAINKETVDAKTALARRKAQEMEEQNGVIAMEKHAAEKALSVALPALVTARLALQNFEKSDVTEIRSFAKPPRQVQMICESIMVIRGYREVNWKAAKAMMAEPNFLRLLVDMDCDSITQNQVKVVKGVLDKLGTTAKDMASISKAGAGMLRFVEAVVAYCDLSKEIKPKRDKMAWLEREYKRSGQQLESIQITVDMLQTEQDRMGDRYEIALKEEVRLKEETQLMETRLDAAEKLFSGLSSENARWHKELEEQCTRQRLLVGNCLLTAAFIAYQGPFTWEFRSKMSREWENDAESRRIPFSQPFQPETLLSDNVETARFGIKFLTSAIFEDGWRLLFSPLSVCLFVCLC</sequence>
<feature type="domain" description="Dynein heavy chain AAA module D4" evidence="13">
    <location>
        <begin position="245"/>
        <end position="456"/>
    </location>
</feature>
<evidence type="ECO:0000256" key="3">
    <source>
        <dbReference type="ARBA" id="ARBA00022490"/>
    </source>
</evidence>
<dbReference type="InterPro" id="IPR027417">
    <property type="entry name" value="P-loop_NTPase"/>
</dbReference>
<dbReference type="GO" id="GO:0005524">
    <property type="term" value="F:ATP binding"/>
    <property type="evidence" value="ECO:0007669"/>
    <property type="project" value="UniProtKB-KW"/>
</dbReference>